<feature type="domain" description="TF-B3" evidence="7">
    <location>
        <begin position="681"/>
        <end position="781"/>
    </location>
</feature>
<evidence type="ECO:0000313" key="9">
    <source>
        <dbReference type="Proteomes" id="UP001140949"/>
    </source>
</evidence>
<keyword evidence="2" id="KW-0805">Transcription regulation</keyword>
<sequence>MMSSKKQEEPCKEGAQKCLWKHNQKEGAQKCLWKHNQKKMATGPTTPPASFFKVMIGEFEECMFIPPKFSQTLQGLVKKNIYLKDYTGSMWMVKLSVIDGSMAFEYGWNDFVLSHSITVGEILTFRRTSITDFSVHIYSTSGSERVCFDEEKGSDYCKRKREINQTSPGNYPLLKSYESSGESKEKHHAISNQSKKDMVGETDTSDIVGNGIAKRICVSNSERHYPSSLHKIPRHNMVSGSLQCPSRADFRRALKMNTDQVSYKVKEAGKKSEILLVDDQSDDEDIKATKTTKVANSPFDKSKGLWKAATEEYGNDRGNLGLGDRLISNYFLTKERKSYIADKYLVCKQEIINVPPISSVNPEAFPHECNSQNTNSLLVSEGKLSKLSNEDDGIGRTETVTLVECAKSETETQLAASWAIIKHPVNEEEMVRVGCSKGQYIADEDWSKNNTVQDIGNSEWEEIFMKMDDDQVVGNGNGSPPSGTFNCVDEKETDCKYRGSDGETCDNVGEDINHKHEELIDASIDMAALEDCMVSGKDKVDLTSQPSPPHEQNHEIANKSLISNCNRDAEGSSTPDQMGNSGVNESEGTSGHPHLITKEVGASKIGITGSSPSAAVDLSGFANVQNVMEESSCQPERFVTGLSTGEFQEVHDKTVTPCSKIVPENFKTEAEDLTDIPLPACANFRITVSVISQFWLLLPERLPARLLLKKRHERRVVVLRDPSMQVWPVLYHESICFRGFIAGWEEFATKNNLQQGDTCEIESSPDESEQPMFLVRIIRKAPNPEGAST</sequence>
<name>A0AAX6G859_IRIPA</name>
<reference evidence="8" key="2">
    <citation type="submission" date="2023-04" db="EMBL/GenBank/DDBJ databases">
        <authorList>
            <person name="Bruccoleri R.E."/>
            <person name="Oakeley E.J."/>
            <person name="Faust A.-M."/>
            <person name="Dessus-Babus S."/>
            <person name="Altorfer M."/>
            <person name="Burckhardt D."/>
            <person name="Oertli M."/>
            <person name="Naumann U."/>
            <person name="Petersen F."/>
            <person name="Wong J."/>
        </authorList>
    </citation>
    <scope>NUCLEOTIDE SEQUENCE</scope>
    <source>
        <strain evidence="8">GSM-AAB239-AS_SAM_17_03QT</strain>
        <tissue evidence="8">Leaf</tissue>
    </source>
</reference>
<protein>
    <submittedName>
        <fullName evidence="8">B3 domain-containing protein-like</fullName>
    </submittedName>
</protein>
<dbReference type="SUPFAM" id="SSF101936">
    <property type="entry name" value="DNA-binding pseudobarrel domain"/>
    <property type="match status" value="2"/>
</dbReference>
<dbReference type="SMART" id="SM01019">
    <property type="entry name" value="B3"/>
    <property type="match status" value="2"/>
</dbReference>
<dbReference type="InterPro" id="IPR050655">
    <property type="entry name" value="Plant_B3_domain"/>
</dbReference>
<evidence type="ECO:0000256" key="5">
    <source>
        <dbReference type="ARBA" id="ARBA00023242"/>
    </source>
</evidence>
<organism evidence="8 9">
    <name type="scientific">Iris pallida</name>
    <name type="common">Sweet iris</name>
    <dbReference type="NCBI Taxonomy" id="29817"/>
    <lineage>
        <taxon>Eukaryota</taxon>
        <taxon>Viridiplantae</taxon>
        <taxon>Streptophyta</taxon>
        <taxon>Embryophyta</taxon>
        <taxon>Tracheophyta</taxon>
        <taxon>Spermatophyta</taxon>
        <taxon>Magnoliopsida</taxon>
        <taxon>Liliopsida</taxon>
        <taxon>Asparagales</taxon>
        <taxon>Iridaceae</taxon>
        <taxon>Iridoideae</taxon>
        <taxon>Irideae</taxon>
        <taxon>Iris</taxon>
    </lineage>
</organism>
<evidence type="ECO:0000256" key="1">
    <source>
        <dbReference type="ARBA" id="ARBA00004123"/>
    </source>
</evidence>
<proteinExistence type="predicted"/>
<keyword evidence="5" id="KW-0539">Nucleus</keyword>
<dbReference type="Proteomes" id="UP001140949">
    <property type="component" value="Unassembled WGS sequence"/>
</dbReference>
<accession>A0AAX6G859</accession>
<dbReference type="InterPro" id="IPR003340">
    <property type="entry name" value="B3_DNA-bd"/>
</dbReference>
<comment type="subcellular location">
    <subcellularLocation>
        <location evidence="1">Nucleus</location>
    </subcellularLocation>
</comment>
<dbReference type="Gene3D" id="2.40.330.10">
    <property type="entry name" value="DNA-binding pseudobarrel domain"/>
    <property type="match status" value="2"/>
</dbReference>
<dbReference type="PANTHER" id="PTHR31920">
    <property type="entry name" value="B3 DOMAIN-CONTAINING"/>
    <property type="match status" value="1"/>
</dbReference>
<gene>
    <name evidence="8" type="ORF">M6B38_379905</name>
</gene>
<feature type="compositionally biased region" description="Polar residues" evidence="6">
    <location>
        <begin position="565"/>
        <end position="589"/>
    </location>
</feature>
<dbReference type="EMBL" id="JANAVB010021798">
    <property type="protein sequence ID" value="KAJ6824884.1"/>
    <property type="molecule type" value="Genomic_DNA"/>
</dbReference>
<keyword evidence="9" id="KW-1185">Reference proteome</keyword>
<evidence type="ECO:0000256" key="2">
    <source>
        <dbReference type="ARBA" id="ARBA00023015"/>
    </source>
</evidence>
<evidence type="ECO:0000256" key="6">
    <source>
        <dbReference type="SAM" id="MobiDB-lite"/>
    </source>
</evidence>
<feature type="region of interest" description="Disordered" evidence="6">
    <location>
        <begin position="565"/>
        <end position="594"/>
    </location>
</feature>
<evidence type="ECO:0000313" key="8">
    <source>
        <dbReference type="EMBL" id="KAJ6824884.1"/>
    </source>
</evidence>
<evidence type="ECO:0000256" key="3">
    <source>
        <dbReference type="ARBA" id="ARBA00023125"/>
    </source>
</evidence>
<comment type="caution">
    <text evidence="8">The sequence shown here is derived from an EMBL/GenBank/DDBJ whole genome shotgun (WGS) entry which is preliminary data.</text>
</comment>
<reference evidence="8" key="1">
    <citation type="journal article" date="2023" name="GigaByte">
        <title>Genome assembly of the bearded iris, Iris pallida Lam.</title>
        <authorList>
            <person name="Bruccoleri R.E."/>
            <person name="Oakeley E.J."/>
            <person name="Faust A.M.E."/>
            <person name="Altorfer M."/>
            <person name="Dessus-Babus S."/>
            <person name="Burckhardt D."/>
            <person name="Oertli M."/>
            <person name="Naumann U."/>
            <person name="Petersen F."/>
            <person name="Wong J."/>
        </authorList>
    </citation>
    <scope>NUCLEOTIDE SEQUENCE</scope>
    <source>
        <strain evidence="8">GSM-AAB239-AS_SAM_17_03QT</strain>
    </source>
</reference>
<keyword evidence="4" id="KW-0804">Transcription</keyword>
<keyword evidence="3" id="KW-0238">DNA-binding</keyword>
<dbReference type="GO" id="GO:0003677">
    <property type="term" value="F:DNA binding"/>
    <property type="evidence" value="ECO:0007669"/>
    <property type="project" value="UniProtKB-KW"/>
</dbReference>
<dbReference type="AlphaFoldDB" id="A0AAX6G859"/>
<dbReference type="Pfam" id="PF02362">
    <property type="entry name" value="B3"/>
    <property type="match status" value="2"/>
</dbReference>
<feature type="region of interest" description="Disordered" evidence="6">
    <location>
        <begin position="177"/>
        <end position="203"/>
    </location>
</feature>
<evidence type="ECO:0000256" key="4">
    <source>
        <dbReference type="ARBA" id="ARBA00023163"/>
    </source>
</evidence>
<dbReference type="CDD" id="cd10017">
    <property type="entry name" value="B3_DNA"/>
    <property type="match status" value="2"/>
</dbReference>
<dbReference type="PROSITE" id="PS50863">
    <property type="entry name" value="B3"/>
    <property type="match status" value="2"/>
</dbReference>
<feature type="domain" description="TF-B3" evidence="7">
    <location>
        <begin position="48"/>
        <end position="141"/>
    </location>
</feature>
<dbReference type="GO" id="GO:0005634">
    <property type="term" value="C:nucleus"/>
    <property type="evidence" value="ECO:0007669"/>
    <property type="project" value="UniProtKB-SubCell"/>
</dbReference>
<dbReference type="PANTHER" id="PTHR31920:SF122">
    <property type="entry name" value="B3 DOMAIN-CONTAINING PROTEIN REM23"/>
    <property type="match status" value="1"/>
</dbReference>
<evidence type="ECO:0000259" key="7">
    <source>
        <dbReference type="PROSITE" id="PS50863"/>
    </source>
</evidence>
<dbReference type="InterPro" id="IPR015300">
    <property type="entry name" value="DNA-bd_pseudobarrel_sf"/>
</dbReference>